<dbReference type="SUPFAM" id="SSF49503">
    <property type="entry name" value="Cupredoxins"/>
    <property type="match status" value="1"/>
</dbReference>
<evidence type="ECO:0000256" key="3">
    <source>
        <dbReference type="ARBA" id="ARBA00022729"/>
    </source>
</evidence>
<dbReference type="Proteomes" id="UP000270261">
    <property type="component" value="Unassembled WGS sequence"/>
</dbReference>
<evidence type="ECO:0000313" key="7">
    <source>
        <dbReference type="Proteomes" id="UP000270261"/>
    </source>
</evidence>
<evidence type="ECO:0000313" key="6">
    <source>
        <dbReference type="EMBL" id="RRN46184.1"/>
    </source>
</evidence>
<keyword evidence="3" id="KW-0732">Signal</keyword>
<dbReference type="CDD" id="cd14656">
    <property type="entry name" value="Imelysin-like_EfeO"/>
    <property type="match status" value="1"/>
</dbReference>
<dbReference type="PANTHER" id="PTHR39192">
    <property type="entry name" value="IRON UPTAKE SYSTEM COMPONENT EFEO"/>
    <property type="match status" value="1"/>
</dbReference>
<name>A0A426FU45_9BURK</name>
<dbReference type="InterPro" id="IPR050894">
    <property type="entry name" value="EfeM/EfeO_iron_uptake"/>
</dbReference>
<dbReference type="InterPro" id="IPR053377">
    <property type="entry name" value="Iron_uptake_EfeM/EfeO"/>
</dbReference>
<dbReference type="OrthoDB" id="7348379at2"/>
<evidence type="ECO:0000256" key="2">
    <source>
        <dbReference type="ARBA" id="ARBA00005989"/>
    </source>
</evidence>
<accession>A0A426FU45</accession>
<comment type="similarity">
    <text evidence="2">Belongs to the EfeM/EfeO family.</text>
</comment>
<dbReference type="InterPro" id="IPR028096">
    <property type="entry name" value="EfeO_Cupredoxin"/>
</dbReference>
<evidence type="ECO:0000256" key="1">
    <source>
        <dbReference type="ARBA" id="ARBA00004418"/>
    </source>
</evidence>
<dbReference type="EMBL" id="RRUE01000001">
    <property type="protein sequence ID" value="RRN46184.1"/>
    <property type="molecule type" value="Genomic_DNA"/>
</dbReference>
<feature type="domain" description="Imelysin-like" evidence="4">
    <location>
        <begin position="142"/>
        <end position="375"/>
    </location>
</feature>
<dbReference type="InterPro" id="IPR018976">
    <property type="entry name" value="Imelysin-like"/>
</dbReference>
<protein>
    <submittedName>
        <fullName evidence="6">Iron uptake system protein EfeO</fullName>
    </submittedName>
</protein>
<gene>
    <name evidence="6" type="primary">efeO</name>
    <name evidence="6" type="ORF">EHV23_07785</name>
</gene>
<dbReference type="Pfam" id="PF09375">
    <property type="entry name" value="Peptidase_M75"/>
    <property type="match status" value="1"/>
</dbReference>
<keyword evidence="7" id="KW-1185">Reference proteome</keyword>
<dbReference type="InterPro" id="IPR034981">
    <property type="entry name" value="Imelysin-like_EfeO/Algp7"/>
</dbReference>
<comment type="subcellular location">
    <subcellularLocation>
        <location evidence="1">Periplasm</location>
    </subcellularLocation>
</comment>
<dbReference type="NCBIfam" id="NF041757">
    <property type="entry name" value="EfeO"/>
    <property type="match status" value="1"/>
</dbReference>
<reference evidence="6 7" key="1">
    <citation type="submission" date="2018-11" db="EMBL/GenBank/DDBJ databases">
        <title>Genome sequencing of Lautropia sp. KCOM 2505 (= ChDC F240).</title>
        <authorList>
            <person name="Kook J.-K."/>
            <person name="Park S.-N."/>
            <person name="Lim Y.K."/>
        </authorList>
    </citation>
    <scope>NUCLEOTIDE SEQUENCE [LARGE SCALE GENOMIC DNA]</scope>
    <source>
        <strain evidence="6 7">KCOM 2505</strain>
    </source>
</reference>
<evidence type="ECO:0000259" key="4">
    <source>
        <dbReference type="Pfam" id="PF09375"/>
    </source>
</evidence>
<evidence type="ECO:0000259" key="5">
    <source>
        <dbReference type="Pfam" id="PF13473"/>
    </source>
</evidence>
<dbReference type="Gene3D" id="1.20.1420.20">
    <property type="entry name" value="M75 peptidase, HXXE motif"/>
    <property type="match status" value="1"/>
</dbReference>
<dbReference type="Gene3D" id="2.60.40.420">
    <property type="entry name" value="Cupredoxins - blue copper proteins"/>
    <property type="match status" value="1"/>
</dbReference>
<feature type="domain" description="EfeO-type cupredoxin-like" evidence="5">
    <location>
        <begin position="15"/>
        <end position="120"/>
    </location>
</feature>
<dbReference type="AlphaFoldDB" id="A0A426FU45"/>
<dbReference type="InterPro" id="IPR008972">
    <property type="entry name" value="Cupredoxin"/>
</dbReference>
<dbReference type="NCBIfam" id="NF007697">
    <property type="entry name" value="PRK10378.1"/>
    <property type="match status" value="1"/>
</dbReference>
<organism evidence="6 7">
    <name type="scientific">Lautropia dentalis</name>
    <dbReference type="NCBI Taxonomy" id="2490857"/>
    <lineage>
        <taxon>Bacteria</taxon>
        <taxon>Pseudomonadati</taxon>
        <taxon>Pseudomonadota</taxon>
        <taxon>Betaproteobacteria</taxon>
        <taxon>Burkholderiales</taxon>
        <taxon>Burkholderiaceae</taxon>
        <taxon>Lautropia</taxon>
    </lineage>
</organism>
<dbReference type="PANTHER" id="PTHR39192:SF1">
    <property type="entry name" value="IRON UPTAKE SYSTEM COMPONENT EFEO"/>
    <property type="match status" value="1"/>
</dbReference>
<comment type="caution">
    <text evidence="6">The sequence shown here is derived from an EMBL/GenBank/DDBJ whole genome shotgun (WGS) entry which is preliminary data.</text>
</comment>
<proteinExistence type="inferred from homology"/>
<dbReference type="InterPro" id="IPR038352">
    <property type="entry name" value="Imelysin_sf"/>
</dbReference>
<dbReference type="GO" id="GO:0042597">
    <property type="term" value="C:periplasmic space"/>
    <property type="evidence" value="ECO:0007669"/>
    <property type="project" value="UniProtKB-SubCell"/>
</dbReference>
<sequence>MRVAVGGSAVLVIAGLGAFWYASNKAKQAAPQDDANTVTVTIQDNVCKPNDITVPAGRTTFRIVNNSDRALEWEILDGIMVVEERENIAPGFTQTMKVKLRPGDYDITCGLLSNPRGKLHVTPSAESEAEGNNPSALNFLGAQAEYKFYLISQSSQLADAVGELQAAIQAGQLQQAQALYAPAHLLYKRIEPMADNFADLETRINGRADYFAKREADPEFRGFHRLEYGLFGQGQGDLKALQPVANTLAADVDTLKTRLAALETQPERLASSAARLLRRTADNLPNGGEEGWSHAEAADLQGTLDGTKKLANLVLPMLTKPAPDLKKSIEDGFAQFAKELEPYRDGDGFKPGALPADARQAITATVSKLADDLAKVNAALKLE</sequence>
<dbReference type="Pfam" id="PF13473">
    <property type="entry name" value="Cupredoxin_1"/>
    <property type="match status" value="1"/>
</dbReference>